<organism evidence="1 2">
    <name type="scientific">Venturia nashicola</name>
    <dbReference type="NCBI Taxonomy" id="86259"/>
    <lineage>
        <taxon>Eukaryota</taxon>
        <taxon>Fungi</taxon>
        <taxon>Dikarya</taxon>
        <taxon>Ascomycota</taxon>
        <taxon>Pezizomycotina</taxon>
        <taxon>Dothideomycetes</taxon>
        <taxon>Pleosporomycetidae</taxon>
        <taxon>Venturiales</taxon>
        <taxon>Venturiaceae</taxon>
        <taxon>Venturia</taxon>
    </lineage>
</organism>
<accession>A0A4Z1P9J9</accession>
<reference evidence="1 2" key="1">
    <citation type="submission" date="2019-04" db="EMBL/GenBank/DDBJ databases">
        <title>High contiguity whole genome sequence and gene annotation resource for two Venturia nashicola isolates.</title>
        <authorList>
            <person name="Prokchorchik M."/>
            <person name="Won K."/>
            <person name="Lee Y."/>
            <person name="Choi E.D."/>
            <person name="Segonzac C."/>
            <person name="Sohn K.H."/>
        </authorList>
    </citation>
    <scope>NUCLEOTIDE SEQUENCE [LARGE SCALE GENOMIC DNA]</scope>
    <source>
        <strain evidence="1 2">PRI2</strain>
    </source>
</reference>
<dbReference type="Pfam" id="PF00702">
    <property type="entry name" value="Hydrolase"/>
    <property type="match status" value="1"/>
</dbReference>
<dbReference type="PANTHER" id="PTHR46191:SF2">
    <property type="entry name" value="HALOACID DEHALOGENASE-LIKE HYDROLASE DOMAIN-CONTAINING PROTEIN 3"/>
    <property type="match status" value="1"/>
</dbReference>
<dbReference type="STRING" id="86259.A0A4Z1P9J9"/>
<dbReference type="Gene3D" id="3.40.50.1000">
    <property type="entry name" value="HAD superfamily/HAD-like"/>
    <property type="match status" value="1"/>
</dbReference>
<dbReference type="GO" id="GO:0005634">
    <property type="term" value="C:nucleus"/>
    <property type="evidence" value="ECO:0007669"/>
    <property type="project" value="TreeGrafter"/>
</dbReference>
<evidence type="ECO:0000313" key="1">
    <source>
        <dbReference type="EMBL" id="TID25175.1"/>
    </source>
</evidence>
<dbReference type="AlphaFoldDB" id="A0A4Z1P9J9"/>
<comment type="caution">
    <text evidence="1">The sequence shown here is derived from an EMBL/GenBank/DDBJ whole genome shotgun (WGS) entry which is preliminary data.</text>
</comment>
<dbReference type="SUPFAM" id="SSF56784">
    <property type="entry name" value="HAD-like"/>
    <property type="match status" value="1"/>
</dbReference>
<dbReference type="InterPro" id="IPR051828">
    <property type="entry name" value="HAD-like_hydrolase_domain"/>
</dbReference>
<protein>
    <submittedName>
        <fullName evidence="1">Putative transporter</fullName>
    </submittedName>
</protein>
<dbReference type="EMBL" id="SNSC02000004">
    <property type="protein sequence ID" value="TID25175.1"/>
    <property type="molecule type" value="Genomic_DNA"/>
</dbReference>
<keyword evidence="2" id="KW-1185">Reference proteome</keyword>
<dbReference type="PANTHER" id="PTHR46191">
    <property type="match status" value="1"/>
</dbReference>
<dbReference type="InterPro" id="IPR023214">
    <property type="entry name" value="HAD_sf"/>
</dbReference>
<proteinExistence type="predicted"/>
<evidence type="ECO:0000313" key="2">
    <source>
        <dbReference type="Proteomes" id="UP000298493"/>
    </source>
</evidence>
<dbReference type="InterPro" id="IPR036412">
    <property type="entry name" value="HAD-like_sf"/>
</dbReference>
<dbReference type="Proteomes" id="UP000298493">
    <property type="component" value="Unassembled WGS sequence"/>
</dbReference>
<dbReference type="InterPro" id="IPR044924">
    <property type="entry name" value="HAD-SF_hydro_IA_REG-2-like_cap"/>
</dbReference>
<dbReference type="Gene3D" id="1.10.150.720">
    <property type="entry name" value="Haloacid dehalogenase-like hydrolase"/>
    <property type="match status" value="1"/>
</dbReference>
<name>A0A4Z1P9J9_9PEZI</name>
<sequence length="302" mass="33925">MSSKLVANFKQKHLLLTFDAFGTLYQPRTSIPATYARVAKEHGIQDVNEEELAVSFKKGTFKSASKQFPNYGKASGLRLHEWWAYLVRDSFQPVTSKPVPDAMIRSLMEDFSSKKAYRLFSDVLPFFTYLKDMNGSAQTPDWPWRSTTVGVITNSDFRVGGILKSLGLKVRDERNQESENLSPDISFVTTSYIAGIEKPDAKIFKAAQNTFSQLISSSEIPAEDIVKVHIGDDLEKDVFGAMGAGWTSIFLDRAGRFKDEKEEDKQKNLTVSVTHPVTQEEKEISVIKKLCGLRLKLSSTSF</sequence>
<gene>
    <name evidence="1" type="ORF">E6O75_ATG04380</name>
</gene>